<sequence length="508" mass="57477">ARILAFPCFFVVDKSSIAIRMTLEVGARVQVGSDKASVRYLGPVEGVKGEWVGLEWDEPSRGKHDGLVKDKRYFTTRHPTGGSLVRPNLISTGEDLETAVAHRYGSDENADDFVVGSKRVEMIGLEKGRQRNLSALRVIVLDHMAVNGAGKETGEPRFPYCKEINLYGNLLRRWRDVVDILMQTPRCEELVLSSNFLEEIPEGTDLARDFEPRTSVLRLTLNRCRLDERTIARCLLIFPSIEELYAATNGLASFGLSSPLPSSLTLIDLEDNAIESFECIRALADLPNLTKLSLARCKLKSVRIDGSQAFSQLHTLNLKGNEICDWESIGQLRKLQSLATLYIDFERLHAEFGMDPREVIIAKLPSLRNLERCELSVIERRSAEIRYLNKYSAMDEERKRKEKHEEDLKRLEQEHGAPVMDNAKSKQMNIVKIVFASGEKTLPARSIPTSLTVAKVLEMGRKLFKIEREEEIGAALDQDGFLIDLEYVMRPLAFYEPQNGNIIRIRTL</sequence>
<dbReference type="SUPFAM" id="SSF74924">
    <property type="entry name" value="Cap-Gly domain"/>
    <property type="match status" value="1"/>
</dbReference>
<dbReference type="InterPro" id="IPR032675">
    <property type="entry name" value="LRR_dom_sf"/>
</dbReference>
<evidence type="ECO:0000256" key="4">
    <source>
        <dbReference type="ARBA" id="ARBA00022490"/>
    </source>
</evidence>
<evidence type="ECO:0000256" key="6">
    <source>
        <dbReference type="ARBA" id="ARBA00022737"/>
    </source>
</evidence>
<evidence type="ECO:0000313" key="12">
    <source>
        <dbReference type="Proteomes" id="UP001328107"/>
    </source>
</evidence>
<dbReference type="Pfam" id="PF01302">
    <property type="entry name" value="CAP_GLY"/>
    <property type="match status" value="1"/>
</dbReference>
<dbReference type="AlphaFoldDB" id="A0AAN5CT88"/>
<evidence type="ECO:0000256" key="2">
    <source>
        <dbReference type="ARBA" id="ARBA00006286"/>
    </source>
</evidence>
<comment type="subcellular location">
    <subcellularLocation>
        <location evidence="1">Cytoplasm</location>
    </subcellularLocation>
</comment>
<protein>
    <recommendedName>
        <fullName evidence="3">Tubulin-specific chaperone E</fullName>
    </recommendedName>
    <alternativeName>
        <fullName evidence="9">Tubulin-folding cofactor E</fullName>
    </alternativeName>
</protein>
<keyword evidence="4" id="KW-0963">Cytoplasm</keyword>
<keyword evidence="7" id="KW-0143">Chaperone</keyword>
<evidence type="ECO:0000256" key="7">
    <source>
        <dbReference type="ARBA" id="ARBA00023186"/>
    </source>
</evidence>
<dbReference type="FunFam" id="2.30.30.190:FF:000016">
    <property type="entry name" value="Tubulin-folding cofactor E"/>
    <property type="match status" value="1"/>
</dbReference>
<reference evidence="12" key="1">
    <citation type="submission" date="2022-10" db="EMBL/GenBank/DDBJ databases">
        <title>Genome assembly of Pristionchus species.</title>
        <authorList>
            <person name="Yoshida K."/>
            <person name="Sommer R.J."/>
        </authorList>
    </citation>
    <scope>NUCLEOTIDE SEQUENCE [LARGE SCALE GENOMIC DNA]</scope>
    <source>
        <strain evidence="12">RS5460</strain>
    </source>
</reference>
<gene>
    <name evidence="11" type="ORF">PMAYCL1PPCAC_20583</name>
</gene>
<comment type="similarity">
    <text evidence="2">Belongs to the TBCE family.</text>
</comment>
<dbReference type="InterPro" id="IPR001611">
    <property type="entry name" value="Leu-rich_rpt"/>
</dbReference>
<keyword evidence="12" id="KW-1185">Reference proteome</keyword>
<dbReference type="SUPFAM" id="SSF52058">
    <property type="entry name" value="L domain-like"/>
    <property type="match status" value="1"/>
</dbReference>
<dbReference type="Gene3D" id="2.30.30.190">
    <property type="entry name" value="CAP Gly-rich-like domain"/>
    <property type="match status" value="1"/>
</dbReference>
<accession>A0AAN5CT88</accession>
<feature type="non-terminal residue" evidence="11">
    <location>
        <position position="1"/>
    </location>
</feature>
<dbReference type="PANTHER" id="PTHR15454">
    <property type="entry name" value="NISCHARIN RELATED"/>
    <property type="match status" value="1"/>
</dbReference>
<keyword evidence="6" id="KW-0677">Repeat</keyword>
<dbReference type="Gene3D" id="3.10.20.90">
    <property type="entry name" value="Phosphatidylinositol 3-kinase Catalytic Subunit, Chain A, domain 1"/>
    <property type="match status" value="1"/>
</dbReference>
<comment type="caution">
    <text evidence="11">The sequence shown here is derived from an EMBL/GenBank/DDBJ whole genome shotgun (WGS) entry which is preliminary data.</text>
</comment>
<evidence type="ECO:0000256" key="3">
    <source>
        <dbReference type="ARBA" id="ARBA00015004"/>
    </source>
</evidence>
<evidence type="ECO:0000256" key="5">
    <source>
        <dbReference type="ARBA" id="ARBA00022614"/>
    </source>
</evidence>
<dbReference type="SMART" id="SM01052">
    <property type="entry name" value="CAP_GLY"/>
    <property type="match status" value="1"/>
</dbReference>
<dbReference type="PROSITE" id="PS50245">
    <property type="entry name" value="CAP_GLY_2"/>
    <property type="match status" value="1"/>
</dbReference>
<proteinExistence type="inferred from homology"/>
<dbReference type="PROSITE" id="PS51450">
    <property type="entry name" value="LRR"/>
    <property type="match status" value="1"/>
</dbReference>
<dbReference type="Proteomes" id="UP001328107">
    <property type="component" value="Unassembled WGS sequence"/>
</dbReference>
<evidence type="ECO:0000256" key="9">
    <source>
        <dbReference type="ARBA" id="ARBA00030180"/>
    </source>
</evidence>
<evidence type="ECO:0000313" key="11">
    <source>
        <dbReference type="EMBL" id="GMR50388.1"/>
    </source>
</evidence>
<dbReference type="Gene3D" id="3.80.10.10">
    <property type="entry name" value="Ribonuclease Inhibitor"/>
    <property type="match status" value="1"/>
</dbReference>
<comment type="subunit">
    <text evidence="8">Supercomplex made of cofactors A to E. Cofactors A and D function by capturing and stabilizing tubulin in a quasi-native conformation. Cofactor E binds to the cofactor D-tubulin complex; interaction with cofactor C then causes the release of tubulin polypeptides that are committed to the native state.</text>
</comment>
<dbReference type="InterPro" id="IPR036859">
    <property type="entry name" value="CAP-Gly_dom_sf"/>
</dbReference>
<keyword evidence="5" id="KW-0433">Leucine-rich repeat</keyword>
<organism evidence="11 12">
    <name type="scientific">Pristionchus mayeri</name>
    <dbReference type="NCBI Taxonomy" id="1317129"/>
    <lineage>
        <taxon>Eukaryota</taxon>
        <taxon>Metazoa</taxon>
        <taxon>Ecdysozoa</taxon>
        <taxon>Nematoda</taxon>
        <taxon>Chromadorea</taxon>
        <taxon>Rhabditida</taxon>
        <taxon>Rhabditina</taxon>
        <taxon>Diplogasteromorpha</taxon>
        <taxon>Diplogasteroidea</taxon>
        <taxon>Neodiplogasteridae</taxon>
        <taxon>Pristionchus</taxon>
    </lineage>
</organism>
<evidence type="ECO:0000259" key="10">
    <source>
        <dbReference type="PROSITE" id="PS50245"/>
    </source>
</evidence>
<dbReference type="InterPro" id="IPR000938">
    <property type="entry name" value="CAP-Gly_domain"/>
</dbReference>
<name>A0AAN5CT88_9BILA</name>
<dbReference type="GO" id="GO:0005737">
    <property type="term" value="C:cytoplasm"/>
    <property type="evidence" value="ECO:0007669"/>
    <property type="project" value="UniProtKB-SubCell"/>
</dbReference>
<feature type="domain" description="CAP-Gly" evidence="10">
    <location>
        <begin position="42"/>
        <end position="86"/>
    </location>
</feature>
<dbReference type="EMBL" id="BTRK01000004">
    <property type="protein sequence ID" value="GMR50388.1"/>
    <property type="molecule type" value="Genomic_DNA"/>
</dbReference>
<evidence type="ECO:0000256" key="1">
    <source>
        <dbReference type="ARBA" id="ARBA00004496"/>
    </source>
</evidence>
<evidence type="ECO:0000256" key="8">
    <source>
        <dbReference type="ARBA" id="ARBA00026055"/>
    </source>
</evidence>